<dbReference type="InterPro" id="IPR019960">
    <property type="entry name" value="T1SS_VCA0849"/>
</dbReference>
<feature type="domain" description="DUF5801" evidence="2">
    <location>
        <begin position="138"/>
        <end position="275"/>
    </location>
</feature>
<accession>A0ABR9G376</accession>
<evidence type="ECO:0000256" key="1">
    <source>
        <dbReference type="ARBA" id="ARBA00022837"/>
    </source>
</evidence>
<dbReference type="Gene3D" id="2.60.40.10">
    <property type="entry name" value="Immunoglobulins"/>
    <property type="match status" value="1"/>
</dbReference>
<evidence type="ECO:0000259" key="2">
    <source>
        <dbReference type="Pfam" id="PF19116"/>
    </source>
</evidence>
<dbReference type="Proteomes" id="UP001645038">
    <property type="component" value="Unassembled WGS sequence"/>
</dbReference>
<protein>
    <submittedName>
        <fullName evidence="3">Ig-like domain-containing protein</fullName>
    </submittedName>
</protein>
<dbReference type="InterPro" id="IPR049826">
    <property type="entry name" value="Ig-like_ice"/>
</dbReference>
<dbReference type="InterPro" id="IPR010221">
    <property type="entry name" value="VCBS_dom"/>
</dbReference>
<dbReference type="InterPro" id="IPR011049">
    <property type="entry name" value="Serralysin-like_metalloprot_C"/>
</dbReference>
<dbReference type="NCBIfam" id="NF012196">
    <property type="entry name" value="Ig_like_ice"/>
    <property type="match status" value="1"/>
</dbReference>
<dbReference type="RefSeq" id="WP_192539721.1">
    <property type="nucleotide sequence ID" value="NZ_RRZB01000073.1"/>
</dbReference>
<organism evidence="3 4">
    <name type="scientific">Halomonas colorata</name>
    <dbReference type="NCBI Taxonomy" id="2742615"/>
    <lineage>
        <taxon>Bacteria</taxon>
        <taxon>Pseudomonadati</taxon>
        <taxon>Pseudomonadota</taxon>
        <taxon>Gammaproteobacteria</taxon>
        <taxon>Oceanospirillales</taxon>
        <taxon>Halomonadaceae</taxon>
        <taxon>Halomonas</taxon>
    </lineage>
</organism>
<proteinExistence type="predicted"/>
<dbReference type="NCBIfam" id="TIGR03661">
    <property type="entry name" value="T1SS_VCA0849"/>
    <property type="match status" value="1"/>
</dbReference>
<dbReference type="InterPro" id="IPR001343">
    <property type="entry name" value="Hemolysn_Ca-bd"/>
</dbReference>
<dbReference type="Pfam" id="PF00353">
    <property type="entry name" value="HemolysinCabind"/>
    <property type="match status" value="1"/>
</dbReference>
<keyword evidence="1" id="KW-0106">Calcium</keyword>
<comment type="caution">
    <text evidence="3">The sequence shown here is derived from an EMBL/GenBank/DDBJ whole genome shotgun (WGS) entry which is preliminary data.</text>
</comment>
<dbReference type="SUPFAM" id="SSF51120">
    <property type="entry name" value="beta-Roll"/>
    <property type="match status" value="1"/>
</dbReference>
<reference evidence="3 4" key="1">
    <citation type="submission" date="2020-07" db="EMBL/GenBank/DDBJ databases">
        <title>Halophilic bacteria isolated from french cheeses.</title>
        <authorList>
            <person name="Kothe C.I."/>
            <person name="Farah-Kraiem B."/>
            <person name="Renault P."/>
            <person name="Dridi B."/>
        </authorList>
    </citation>
    <scope>NUCLEOTIDE SEQUENCE [LARGE SCALE GENOMIC DNA]</scope>
    <source>
        <strain evidence="3 4">FME20</strain>
    </source>
</reference>
<dbReference type="NCBIfam" id="TIGR01965">
    <property type="entry name" value="VCBS_repeat"/>
    <property type="match status" value="1"/>
</dbReference>
<dbReference type="PRINTS" id="PR00313">
    <property type="entry name" value="CABNDNGRPT"/>
</dbReference>
<evidence type="ECO:0000313" key="3">
    <source>
        <dbReference type="EMBL" id="MBE0465290.1"/>
    </source>
</evidence>
<sequence>QAGNEATATDDANLDTVAPNANTTTLIIDDVTGDNTVNADEAAGHVTVTGRVTGEYAEDDLVTLTINGKPYATTVNDEGNWSVVVAGSDLAADADQTIDGVIAATDAAGNVGNIRAEKEYGVAPTITINSDVLSGLDVLVDETGLRESSSVSSTTDFSKALSAGYAVGKEGVVSYQLGLTAKGETPPVLKATQSGEDISLVMSGGNIVGLTKSGATAFEVSVDQSGKVTLTQHMAIHHPDPTRGDEVLPLRDAGIRLIVKATEEGSNALSAQTEITLGRHLKFEDDGVTLTQNADGYKAIVQDVPVVLNGQTSLNASGAQNHTKLSFNGFSITAQGFKSATDSTLTEAKVYQTSNGLGVNSNGSPYHKLPGEIDYRHFSNGTSASEKLIIKLDTGKLAFGLSAEFGLMYGGELERGKAFFYREGKLIEEKEFSSDANSGSYAANFKSVPGGFDEVHFVAIDNGKLMSNGDNSDYALKSINFNGEVTGQVIASAKGQVLAESADGIRGFSLDGLTNNFGYTVSVVNDGSSLVARDSQGNKVFGVELSKTQGTWDFVQYKAIPEDIQFKIKAVDGDGDSAITTVSLDAYAGATPEVDVAITAESVVIPDISKANISRLGAEGSGVVNGSAELVEKSETFSFGTHNAGKTFTLSWTQQAFGGWEDDSQENKNNGYTADRFYIYDHSGKQLNDKSTYSLGQPGGSNNNYASEKTSHSAQVTLDSEGKAEIKFVVASTDSAETMTISDIKATLPSTIQYSVTLDGHIDDGEIANYLVEVTGGKLLQNGKELSMNADGQYMLTSKTGLTVAPTAGAKEVQVSAEAVSKLGVHSEVDTTKVGITSVLAIDNVNEAKITAETITPPATTTDLIAKETSYYATSQERADTYSKTFTVNEGGKGSLKFSVDLYQPSGWLTFTSASMSWQLTKQDAAGNYKAVSGYSGALSSKDYSFDLTEGKYRVEFVAKTSGSTSIFGGTYSSATIKGVTAIDQPKSYEQIKSAEVMGNVLTDASIEGKGDIFDVNATTLKVWNGTQFVDTKALGTSVAGKFGNFTLEADGDYTYSPDAKVANVGKIDTLTYQLVHTDGSTSEATLRVGITGPGVDSFKWGSEGSDTLDGDAGNNVLVGGGGNDTLYGGAGADTFKWEFGDQGTSKSAAVDQVMDFTVGKFGADSQADRLDLADLLQGENSGNIDQYIHAEQQGTDTVLHVKSDGGLAADGSNADQYIVMKGVDMQGSSSSDFIQSMLENDQLKID</sequence>
<dbReference type="InterPro" id="IPR013783">
    <property type="entry name" value="Ig-like_fold"/>
</dbReference>
<feature type="non-terminal residue" evidence="3">
    <location>
        <position position="1"/>
    </location>
</feature>
<dbReference type="EMBL" id="RRZB01000073">
    <property type="protein sequence ID" value="MBE0465290.1"/>
    <property type="molecule type" value="Genomic_DNA"/>
</dbReference>
<dbReference type="Gene3D" id="2.150.10.10">
    <property type="entry name" value="Serralysin-like metalloprotease, C-terminal"/>
    <property type="match status" value="1"/>
</dbReference>
<dbReference type="InterPro" id="IPR043824">
    <property type="entry name" value="DUF5801"/>
</dbReference>
<keyword evidence="4" id="KW-1185">Reference proteome</keyword>
<evidence type="ECO:0000313" key="4">
    <source>
        <dbReference type="Proteomes" id="UP001645038"/>
    </source>
</evidence>
<name>A0ABR9G376_9GAMM</name>
<dbReference type="Pfam" id="PF19116">
    <property type="entry name" value="DUF5801"/>
    <property type="match status" value="1"/>
</dbReference>
<gene>
    <name evidence="3" type="ORF">EI547_17815</name>
</gene>